<proteinExistence type="predicted"/>
<feature type="transmembrane region" description="Helical" evidence="1">
    <location>
        <begin position="72"/>
        <end position="92"/>
    </location>
</feature>
<organism evidence="2 3">
    <name type="scientific">Arthrobacter mangrovi</name>
    <dbReference type="NCBI Taxonomy" id="2966350"/>
    <lineage>
        <taxon>Bacteria</taxon>
        <taxon>Bacillati</taxon>
        <taxon>Actinomycetota</taxon>
        <taxon>Actinomycetes</taxon>
        <taxon>Micrococcales</taxon>
        <taxon>Micrococcaceae</taxon>
        <taxon>Arthrobacter</taxon>
    </lineage>
</organism>
<reference evidence="2 3" key="1">
    <citation type="journal article" date="2023" name="Int. J. Syst. Evol. Microbiol.">
        <title>Arthrobacter mangrovi sp. nov., an actinobacterium isolated from the rhizosphere of a mangrove.</title>
        <authorList>
            <person name="Hamada M."/>
            <person name="Saitou S."/>
            <person name="Enomoto N."/>
            <person name="Nanri K."/>
            <person name="Hidaka K."/>
            <person name="Miura T."/>
            <person name="Tamura T."/>
        </authorList>
    </citation>
    <scope>NUCLEOTIDE SEQUENCE [LARGE SCALE GENOMIC DNA]</scope>
    <source>
        <strain evidence="2 3">NBRC 112813</strain>
    </source>
</reference>
<comment type="caution">
    <text evidence="2">The sequence shown here is derived from an EMBL/GenBank/DDBJ whole genome shotgun (WGS) entry which is preliminary data.</text>
</comment>
<keyword evidence="3" id="KW-1185">Reference proteome</keyword>
<sequence>MADTATADMAVAGTATAGPAGADVAMAGRAVRERPNVAVRRPVPLHPRLCAGAAAASAAAHGWMAWLHRGNWWEFGLMVLMAAACLSCIVQLWRSGCVGAARRFMAMALAMAGFHLLLLVQPLAGGVQAHHTAVAATVQAASAGTGAGAGSAEPMLAVIFLELAGAMAAATWVRRSARQL</sequence>
<gene>
    <name evidence="2" type="ORF">AHIS1636_12050</name>
</gene>
<keyword evidence="1" id="KW-0812">Transmembrane</keyword>
<evidence type="ECO:0000313" key="3">
    <source>
        <dbReference type="Proteomes" id="UP001209654"/>
    </source>
</evidence>
<protein>
    <submittedName>
        <fullName evidence="2">Uncharacterized protein</fullName>
    </submittedName>
</protein>
<keyword evidence="1" id="KW-0472">Membrane</keyword>
<feature type="transmembrane region" description="Helical" evidence="1">
    <location>
        <begin position="104"/>
        <end position="124"/>
    </location>
</feature>
<dbReference type="RefSeq" id="WP_264794924.1">
    <property type="nucleotide sequence ID" value="NZ_BRVS01000005.1"/>
</dbReference>
<evidence type="ECO:0000256" key="1">
    <source>
        <dbReference type="SAM" id="Phobius"/>
    </source>
</evidence>
<feature type="transmembrane region" description="Helical" evidence="1">
    <location>
        <begin position="155"/>
        <end position="173"/>
    </location>
</feature>
<accession>A0ABQ5MS43</accession>
<name>A0ABQ5MS43_9MICC</name>
<keyword evidence="1" id="KW-1133">Transmembrane helix</keyword>
<evidence type="ECO:0000313" key="2">
    <source>
        <dbReference type="EMBL" id="GLB66766.1"/>
    </source>
</evidence>
<dbReference type="Proteomes" id="UP001209654">
    <property type="component" value="Unassembled WGS sequence"/>
</dbReference>
<dbReference type="EMBL" id="BRVS01000005">
    <property type="protein sequence ID" value="GLB66766.1"/>
    <property type="molecule type" value="Genomic_DNA"/>
</dbReference>